<evidence type="ECO:0000313" key="3">
    <source>
        <dbReference type="EMBL" id="MYL82309.1"/>
    </source>
</evidence>
<sequence length="425" mass="44837">MSAAATNNTPVKSFGEGRAREENPFSQKGFPSRSLRPRNLLLLNYEYPPLGGGAGNATANMARELALLGHRVRVVTAAFAGQPRRDVVDGYELWRIPAVRRQADHCSPLEMLTFLASALVALPFMQGRFRADACICFFGIPCGPAAWLLKVLCGVPYIVSLRGGDVPGFQPYDLAGYHRATGPLIRFLWRGAAHVVANSQGLAALARTSAGATPIAMIPNGVDTARFAPAPGPVGAPQDGPAAGSGPMQLLFVGRVVQQKGLDVLLNALALLPPGLDYRLTLVGDGPLRPALVEQAARLGLAGRVRFAGWASREDMPAVLRAADVFVFPSRDEGMPNAVLEAMASGLPVAATRISGNEELVLDGQTGFLVPPNDANALAVVLARLLGDRALGRRLGAAGRERVVGEYSWHSVAQRYAALCGGEGV</sequence>
<dbReference type="OrthoDB" id="9802525at2"/>
<organism evidence="3 4">
    <name type="scientific">Solidesulfovibrio aerotolerans</name>
    <dbReference type="NCBI Taxonomy" id="295255"/>
    <lineage>
        <taxon>Bacteria</taxon>
        <taxon>Pseudomonadati</taxon>
        <taxon>Thermodesulfobacteriota</taxon>
        <taxon>Desulfovibrionia</taxon>
        <taxon>Desulfovibrionales</taxon>
        <taxon>Desulfovibrionaceae</taxon>
        <taxon>Solidesulfovibrio</taxon>
    </lineage>
</organism>
<feature type="compositionally biased region" description="Polar residues" evidence="1">
    <location>
        <begin position="1"/>
        <end position="11"/>
    </location>
</feature>
<gene>
    <name evidence="3" type="ORF">GTA51_04050</name>
</gene>
<proteinExistence type="predicted"/>
<evidence type="ECO:0000259" key="2">
    <source>
        <dbReference type="Pfam" id="PF13579"/>
    </source>
</evidence>
<protein>
    <submittedName>
        <fullName evidence="3">Glycosyltransferase</fullName>
    </submittedName>
</protein>
<dbReference type="PANTHER" id="PTHR45947:SF3">
    <property type="entry name" value="SULFOQUINOVOSYL TRANSFERASE SQD2"/>
    <property type="match status" value="1"/>
</dbReference>
<dbReference type="SUPFAM" id="SSF53756">
    <property type="entry name" value="UDP-Glycosyltransferase/glycogen phosphorylase"/>
    <property type="match status" value="1"/>
</dbReference>
<dbReference type="RefSeq" id="WP_160958903.1">
    <property type="nucleotide sequence ID" value="NZ_WVUD01000004.1"/>
</dbReference>
<comment type="caution">
    <text evidence="3">The sequence shown here is derived from an EMBL/GenBank/DDBJ whole genome shotgun (WGS) entry which is preliminary data.</text>
</comment>
<dbReference type="Pfam" id="PF13692">
    <property type="entry name" value="Glyco_trans_1_4"/>
    <property type="match status" value="1"/>
</dbReference>
<feature type="region of interest" description="Disordered" evidence="1">
    <location>
        <begin position="1"/>
        <end position="32"/>
    </location>
</feature>
<accession>A0A7C9MI16</accession>
<dbReference type="Pfam" id="PF13579">
    <property type="entry name" value="Glyco_trans_4_4"/>
    <property type="match status" value="1"/>
</dbReference>
<dbReference type="InterPro" id="IPR028098">
    <property type="entry name" value="Glyco_trans_4-like_N"/>
</dbReference>
<keyword evidence="3" id="KW-0808">Transferase</keyword>
<dbReference type="AlphaFoldDB" id="A0A7C9MI16"/>
<feature type="domain" description="Glycosyltransferase subfamily 4-like N-terminal" evidence="2">
    <location>
        <begin position="52"/>
        <end position="221"/>
    </location>
</feature>
<reference evidence="3 4" key="1">
    <citation type="submission" date="2020-01" db="EMBL/GenBank/DDBJ databases">
        <title>Genome sequence of Desulfovibrio aerotolerans DSM 16695(T).</title>
        <authorList>
            <person name="Karnachuk O."/>
            <person name="Avakyan M."/>
            <person name="Mardanov A."/>
            <person name="Kadnikov V."/>
            <person name="Ravin N."/>
        </authorList>
    </citation>
    <scope>NUCLEOTIDE SEQUENCE [LARGE SCALE GENOMIC DNA]</scope>
    <source>
        <strain evidence="3 4">DSM 16695</strain>
    </source>
</reference>
<dbReference type="Gene3D" id="3.40.50.2000">
    <property type="entry name" value="Glycogen Phosphorylase B"/>
    <property type="match status" value="2"/>
</dbReference>
<dbReference type="Proteomes" id="UP000482487">
    <property type="component" value="Unassembled WGS sequence"/>
</dbReference>
<dbReference type="CDD" id="cd03801">
    <property type="entry name" value="GT4_PimA-like"/>
    <property type="match status" value="1"/>
</dbReference>
<keyword evidence="4" id="KW-1185">Reference proteome</keyword>
<dbReference type="InterPro" id="IPR050194">
    <property type="entry name" value="Glycosyltransferase_grp1"/>
</dbReference>
<evidence type="ECO:0000256" key="1">
    <source>
        <dbReference type="SAM" id="MobiDB-lite"/>
    </source>
</evidence>
<evidence type="ECO:0000313" key="4">
    <source>
        <dbReference type="Proteomes" id="UP000482487"/>
    </source>
</evidence>
<dbReference type="PANTHER" id="PTHR45947">
    <property type="entry name" value="SULFOQUINOVOSYL TRANSFERASE SQD2"/>
    <property type="match status" value="1"/>
</dbReference>
<name>A0A7C9MI16_9BACT</name>
<dbReference type="EMBL" id="WVUD01000004">
    <property type="protein sequence ID" value="MYL82309.1"/>
    <property type="molecule type" value="Genomic_DNA"/>
</dbReference>
<dbReference type="GO" id="GO:0016757">
    <property type="term" value="F:glycosyltransferase activity"/>
    <property type="evidence" value="ECO:0007669"/>
    <property type="project" value="UniProtKB-ARBA"/>
</dbReference>